<dbReference type="InterPro" id="IPR058624">
    <property type="entry name" value="MdtA-like_HH"/>
</dbReference>
<evidence type="ECO:0000313" key="4">
    <source>
        <dbReference type="Proteomes" id="UP000510721"/>
    </source>
</evidence>
<dbReference type="Gene3D" id="2.40.30.170">
    <property type="match status" value="1"/>
</dbReference>
<protein>
    <submittedName>
        <fullName evidence="3">HlyD family secretion protein</fullName>
    </submittedName>
</protein>
<dbReference type="AlphaFoldDB" id="A0A859QBZ6"/>
<dbReference type="RefSeq" id="WP_180939626.1">
    <property type="nucleotide sequence ID" value="NZ_CP041238.1"/>
</dbReference>
<organism evidence="3 4">
    <name type="scientific">Sinorhizobium mexicanum</name>
    <dbReference type="NCBI Taxonomy" id="375549"/>
    <lineage>
        <taxon>Bacteria</taxon>
        <taxon>Pseudomonadati</taxon>
        <taxon>Pseudomonadota</taxon>
        <taxon>Alphaproteobacteria</taxon>
        <taxon>Hyphomicrobiales</taxon>
        <taxon>Rhizobiaceae</taxon>
        <taxon>Sinorhizobium/Ensifer group</taxon>
        <taxon>Sinorhizobium</taxon>
    </lineage>
</organism>
<name>A0A859QBZ6_9HYPH</name>
<dbReference type="Pfam" id="PF25876">
    <property type="entry name" value="HH_MFP_RND"/>
    <property type="match status" value="1"/>
</dbReference>
<dbReference type="InterPro" id="IPR058625">
    <property type="entry name" value="MdtA-like_BSH"/>
</dbReference>
<evidence type="ECO:0000259" key="2">
    <source>
        <dbReference type="Pfam" id="PF25917"/>
    </source>
</evidence>
<proteinExistence type="predicted"/>
<dbReference type="EMBL" id="CP041238">
    <property type="protein sequence ID" value="QLL60032.1"/>
    <property type="molecule type" value="Genomic_DNA"/>
</dbReference>
<evidence type="ECO:0000313" key="3">
    <source>
        <dbReference type="EMBL" id="QLL60032.1"/>
    </source>
</evidence>
<dbReference type="PANTHER" id="PTHR30386">
    <property type="entry name" value="MEMBRANE FUSION SUBUNIT OF EMRAB-TOLC MULTIDRUG EFFLUX PUMP"/>
    <property type="match status" value="1"/>
</dbReference>
<feature type="domain" description="Multidrug resistance protein MdtA-like alpha-helical hairpin" evidence="1">
    <location>
        <begin position="122"/>
        <end position="180"/>
    </location>
</feature>
<dbReference type="PANTHER" id="PTHR30386:SF24">
    <property type="entry name" value="MULTIDRUG RESISTANCE EFFLUX PUMP"/>
    <property type="match status" value="1"/>
</dbReference>
<dbReference type="SUPFAM" id="SSF111369">
    <property type="entry name" value="HlyD-like secretion proteins"/>
    <property type="match status" value="2"/>
</dbReference>
<feature type="domain" description="Multidrug resistance protein MdtA-like barrel-sandwich hybrid" evidence="2">
    <location>
        <begin position="56"/>
        <end position="249"/>
    </location>
</feature>
<dbReference type="Pfam" id="PF25917">
    <property type="entry name" value="BSH_RND"/>
    <property type="match status" value="1"/>
</dbReference>
<accession>A0A859QBZ6</accession>
<dbReference type="InterPro" id="IPR050739">
    <property type="entry name" value="MFP"/>
</dbReference>
<sequence>MPEKNPKRKIVRNVVLVLLATAALAYGARYGWHWWTEGRYVETTDNAYVRADVTLLAPRISGYVTAVEVVDNQTVQTGQVLFRVDDRDYRARVDQARADIASRQAAVEGVRNQQQLQRSVIAQAEAEAQSAAAEVERAKADLDRAAQLVRTNAVSVQTFDLARSNATKAAAARAAAEARIVSERGRVSVLASQESAATAALAQSRAALALAQIDLDNTVVRAPIAGTVGNLQVRVGRYVQPGTQMLAIVPISNAYVIANFKETQVGEMRVGQSVELEVDSYPGLAVTGRIDSLSPASGAQFALLPPDNATGNFTKVVQRIPVKILIDRGSVLAGELRPGMSVIARVNTRNGETLARADGVEVSHR</sequence>
<dbReference type="Proteomes" id="UP000510721">
    <property type="component" value="Chromosome"/>
</dbReference>
<dbReference type="Gene3D" id="2.40.50.100">
    <property type="match status" value="1"/>
</dbReference>
<reference evidence="3 4" key="1">
    <citation type="submission" date="2019-06" db="EMBL/GenBank/DDBJ databases">
        <title>Complete genome sequence of Ensifer mexicanus ITTG R7 isolated from nodules of Acacia angustissima (Mill.) Kuntze.</title>
        <authorList>
            <person name="Rincon-Rosales R."/>
            <person name="Rogel M.A."/>
            <person name="Guerrero G."/>
            <person name="Rincon-Molina C.I."/>
            <person name="Lopez-Lopez A."/>
            <person name="Martinez-Romero E."/>
        </authorList>
    </citation>
    <scope>NUCLEOTIDE SEQUENCE [LARGE SCALE GENOMIC DNA]</scope>
    <source>
        <strain evidence="3 4">ITTG R7</strain>
    </source>
</reference>
<keyword evidence="4" id="KW-1185">Reference proteome</keyword>
<dbReference type="Gene3D" id="1.10.287.470">
    <property type="entry name" value="Helix hairpin bin"/>
    <property type="match status" value="2"/>
</dbReference>
<dbReference type="GO" id="GO:0055085">
    <property type="term" value="P:transmembrane transport"/>
    <property type="evidence" value="ECO:0007669"/>
    <property type="project" value="InterPro"/>
</dbReference>
<gene>
    <name evidence="3" type="ORF">FKV68_00555</name>
</gene>
<evidence type="ECO:0000259" key="1">
    <source>
        <dbReference type="Pfam" id="PF25876"/>
    </source>
</evidence>
<dbReference type="KEGG" id="emx:FKV68_00555"/>